<dbReference type="SUPFAM" id="SSF57667">
    <property type="entry name" value="beta-beta-alpha zinc fingers"/>
    <property type="match status" value="1"/>
</dbReference>
<evidence type="ECO:0000313" key="4">
    <source>
        <dbReference type="EMBL" id="CAK7238443.1"/>
    </source>
</evidence>
<gene>
    <name evidence="4" type="ORF">SEUCBS140593_010693</name>
</gene>
<evidence type="ECO:0000313" key="5">
    <source>
        <dbReference type="Proteomes" id="UP001642482"/>
    </source>
</evidence>
<keyword evidence="1" id="KW-0863">Zinc-finger</keyword>
<feature type="compositionally biased region" description="Basic residues" evidence="2">
    <location>
        <begin position="94"/>
        <end position="105"/>
    </location>
</feature>
<keyword evidence="5" id="KW-1185">Reference proteome</keyword>
<feature type="compositionally biased region" description="Polar residues" evidence="2">
    <location>
        <begin position="176"/>
        <end position="192"/>
    </location>
</feature>
<keyword evidence="1" id="KW-0862">Zinc</keyword>
<feature type="region of interest" description="Disordered" evidence="2">
    <location>
        <begin position="73"/>
        <end position="110"/>
    </location>
</feature>
<proteinExistence type="predicted"/>
<protein>
    <recommendedName>
        <fullName evidence="3">C2H2-type domain-containing protein</fullName>
    </recommendedName>
</protein>
<dbReference type="Proteomes" id="UP001642482">
    <property type="component" value="Unassembled WGS sequence"/>
</dbReference>
<reference evidence="4 5" key="1">
    <citation type="submission" date="2024-01" db="EMBL/GenBank/DDBJ databases">
        <authorList>
            <person name="Allen C."/>
            <person name="Tagirdzhanova G."/>
        </authorList>
    </citation>
    <scope>NUCLEOTIDE SEQUENCE [LARGE SCALE GENOMIC DNA]</scope>
</reference>
<accession>A0ABP0D313</accession>
<name>A0ABP0D313_9PEZI</name>
<evidence type="ECO:0000259" key="3">
    <source>
        <dbReference type="PROSITE" id="PS50157"/>
    </source>
</evidence>
<dbReference type="PROSITE" id="PS50157">
    <property type="entry name" value="ZINC_FINGER_C2H2_2"/>
    <property type="match status" value="1"/>
</dbReference>
<evidence type="ECO:0000256" key="1">
    <source>
        <dbReference type="PROSITE-ProRule" id="PRU00042"/>
    </source>
</evidence>
<feature type="compositionally biased region" description="Polar residues" evidence="2">
    <location>
        <begin position="1"/>
        <end position="20"/>
    </location>
</feature>
<feature type="region of interest" description="Disordered" evidence="2">
    <location>
        <begin position="1"/>
        <end position="55"/>
    </location>
</feature>
<dbReference type="PROSITE" id="PS00028">
    <property type="entry name" value="ZINC_FINGER_C2H2_1"/>
    <property type="match status" value="1"/>
</dbReference>
<evidence type="ECO:0000256" key="2">
    <source>
        <dbReference type="SAM" id="MobiDB-lite"/>
    </source>
</evidence>
<dbReference type="Gene3D" id="3.30.160.60">
    <property type="entry name" value="Classic Zinc Finger"/>
    <property type="match status" value="1"/>
</dbReference>
<sequence length="192" mass="21115">MASRSGTETSMPSHSRTASASPFPPPTRALQFPYQLEPTGAYAPGSNASGSNGYLSDGTAVFWGQATASADQFYSAPGAHRQPSASSFPERHPRGSRPRRQPRRLTTKEEANFQCEVKGCGKLFSRSYNYKAHMETHDEKREYPFPCQVPDCGKRHMDDGCSKRFDIGTLDLRTEGASSTNNDAQGGTWRSR</sequence>
<dbReference type="InterPro" id="IPR036236">
    <property type="entry name" value="Znf_C2H2_sf"/>
</dbReference>
<feature type="region of interest" description="Disordered" evidence="2">
    <location>
        <begin position="172"/>
        <end position="192"/>
    </location>
</feature>
<organism evidence="4 5">
    <name type="scientific">Sporothrix eucalyptigena</name>
    <dbReference type="NCBI Taxonomy" id="1812306"/>
    <lineage>
        <taxon>Eukaryota</taxon>
        <taxon>Fungi</taxon>
        <taxon>Dikarya</taxon>
        <taxon>Ascomycota</taxon>
        <taxon>Pezizomycotina</taxon>
        <taxon>Sordariomycetes</taxon>
        <taxon>Sordariomycetidae</taxon>
        <taxon>Ophiostomatales</taxon>
        <taxon>Ophiostomataceae</taxon>
        <taxon>Sporothrix</taxon>
    </lineage>
</organism>
<dbReference type="EMBL" id="CAWUHD010000250">
    <property type="protein sequence ID" value="CAK7238443.1"/>
    <property type="molecule type" value="Genomic_DNA"/>
</dbReference>
<feature type="domain" description="C2H2-type" evidence="3">
    <location>
        <begin position="113"/>
        <end position="142"/>
    </location>
</feature>
<dbReference type="Pfam" id="PF00096">
    <property type="entry name" value="zf-C2H2"/>
    <property type="match status" value="1"/>
</dbReference>
<dbReference type="SMART" id="SM00355">
    <property type="entry name" value="ZnF_C2H2"/>
    <property type="match status" value="1"/>
</dbReference>
<comment type="caution">
    <text evidence="4">The sequence shown here is derived from an EMBL/GenBank/DDBJ whole genome shotgun (WGS) entry which is preliminary data.</text>
</comment>
<keyword evidence="1" id="KW-0479">Metal-binding</keyword>
<dbReference type="InterPro" id="IPR013087">
    <property type="entry name" value="Znf_C2H2_type"/>
</dbReference>